<keyword evidence="1" id="KW-0472">Membrane</keyword>
<keyword evidence="1" id="KW-1133">Transmembrane helix</keyword>
<organism evidence="2 3">
    <name type="scientific">Oceanobacillus kapialis</name>
    <dbReference type="NCBI Taxonomy" id="481353"/>
    <lineage>
        <taxon>Bacteria</taxon>
        <taxon>Bacillati</taxon>
        <taxon>Bacillota</taxon>
        <taxon>Bacilli</taxon>
        <taxon>Bacillales</taxon>
        <taxon>Bacillaceae</taxon>
        <taxon>Oceanobacillus</taxon>
    </lineage>
</organism>
<evidence type="ECO:0000256" key="1">
    <source>
        <dbReference type="SAM" id="Phobius"/>
    </source>
</evidence>
<keyword evidence="1" id="KW-0812">Transmembrane</keyword>
<name>A0ABW5PZC8_9BACI</name>
<gene>
    <name evidence="2" type="ORF">ACFSUN_07420</name>
</gene>
<dbReference type="EMBL" id="JBHUMX010000015">
    <property type="protein sequence ID" value="MFD2628616.1"/>
    <property type="molecule type" value="Genomic_DNA"/>
</dbReference>
<sequence>MKKSFESKDLVAILIPMGMMIGCIIGIISGMFFWPDSLGGSLNAGATIGFLVGIIAYAIFSSKEES</sequence>
<dbReference type="Proteomes" id="UP001597451">
    <property type="component" value="Unassembled WGS sequence"/>
</dbReference>
<evidence type="ECO:0000313" key="2">
    <source>
        <dbReference type="EMBL" id="MFD2628616.1"/>
    </source>
</evidence>
<reference evidence="3" key="1">
    <citation type="journal article" date="2019" name="Int. J. Syst. Evol. Microbiol.">
        <title>The Global Catalogue of Microorganisms (GCM) 10K type strain sequencing project: providing services to taxonomists for standard genome sequencing and annotation.</title>
        <authorList>
            <consortium name="The Broad Institute Genomics Platform"/>
            <consortium name="The Broad Institute Genome Sequencing Center for Infectious Disease"/>
            <person name="Wu L."/>
            <person name="Ma J."/>
        </authorList>
    </citation>
    <scope>NUCLEOTIDE SEQUENCE [LARGE SCALE GENOMIC DNA]</scope>
    <source>
        <strain evidence="3">TISTR 1858</strain>
    </source>
</reference>
<comment type="caution">
    <text evidence="2">The sequence shown here is derived from an EMBL/GenBank/DDBJ whole genome shotgun (WGS) entry which is preliminary data.</text>
</comment>
<keyword evidence="3" id="KW-1185">Reference proteome</keyword>
<dbReference type="PROSITE" id="PS51257">
    <property type="entry name" value="PROKAR_LIPOPROTEIN"/>
    <property type="match status" value="1"/>
</dbReference>
<feature type="transmembrane region" description="Helical" evidence="1">
    <location>
        <begin position="40"/>
        <end position="60"/>
    </location>
</feature>
<dbReference type="RefSeq" id="WP_379561350.1">
    <property type="nucleotide sequence ID" value="NZ_CP085256.1"/>
</dbReference>
<proteinExistence type="predicted"/>
<evidence type="ECO:0000313" key="3">
    <source>
        <dbReference type="Proteomes" id="UP001597451"/>
    </source>
</evidence>
<accession>A0ABW5PZC8</accession>
<feature type="transmembrane region" description="Helical" evidence="1">
    <location>
        <begin position="12"/>
        <end position="34"/>
    </location>
</feature>
<protein>
    <submittedName>
        <fullName evidence="2">Uncharacterized protein</fullName>
    </submittedName>
</protein>